<accession>A0AAE9GSD7</accession>
<keyword evidence="2" id="KW-1185">Reference proteome</keyword>
<reference evidence="1" key="1">
    <citation type="submission" date="2022-02" db="EMBL/GenBank/DDBJ databases">
        <authorList>
            <person name="Li L."/>
            <person name="Wang X."/>
        </authorList>
    </citation>
    <scope>NUCLEOTIDE SEQUENCE</scope>
</reference>
<dbReference type="Proteomes" id="UP000831341">
    <property type="component" value="Segment"/>
</dbReference>
<name>A0AAE9GSD7_9CAUD</name>
<evidence type="ECO:0000313" key="2">
    <source>
        <dbReference type="Proteomes" id="UP000831341"/>
    </source>
</evidence>
<proteinExistence type="predicted"/>
<dbReference type="EMBL" id="OM864357">
    <property type="protein sequence ID" value="UOL48237.1"/>
    <property type="molecule type" value="Genomic_DNA"/>
</dbReference>
<organism evidence="1 2">
    <name type="scientific">Escherichia phage ZH5</name>
    <dbReference type="NCBI Taxonomy" id="2924930"/>
    <lineage>
        <taxon>Viruses</taxon>
        <taxon>Duplodnaviria</taxon>
        <taxon>Heunggongvirae</taxon>
        <taxon>Uroviricota</taxon>
        <taxon>Caudoviricetes</taxon>
        <taxon>Autographivirales</taxon>
        <taxon>Autoscriptoviridae</taxon>
        <taxon>Slopekvirinae</taxon>
        <taxon>Drulisvirus</taxon>
        <taxon>Drulisvirus ZH5</taxon>
    </lineage>
</organism>
<sequence>MPNKIITYKMPPKSIVVGIPFTWGLCNAWAIKVEDGDMYYLEGGRMVNEAEEEILMDGIVYANSIEIK</sequence>
<evidence type="ECO:0000313" key="1">
    <source>
        <dbReference type="EMBL" id="UOL48237.1"/>
    </source>
</evidence>
<protein>
    <submittedName>
        <fullName evidence="1">Uncharacterized protein</fullName>
    </submittedName>
</protein>